<organism evidence="1 2">
    <name type="scientific">Candidatus Zambryskibacteria bacterium RIFCSPLOWO2_01_FULL_35_19</name>
    <dbReference type="NCBI Taxonomy" id="1802757"/>
    <lineage>
        <taxon>Bacteria</taxon>
        <taxon>Candidatus Zambryskiibacteriota</taxon>
    </lineage>
</organism>
<gene>
    <name evidence="1" type="ORF">A3A90_02205</name>
</gene>
<name>A0A1G2TY07_9BACT</name>
<evidence type="ECO:0008006" key="3">
    <source>
        <dbReference type="Google" id="ProtNLM"/>
    </source>
</evidence>
<evidence type="ECO:0000313" key="1">
    <source>
        <dbReference type="EMBL" id="OHB02167.1"/>
    </source>
</evidence>
<dbReference type="InterPro" id="IPR029063">
    <property type="entry name" value="SAM-dependent_MTases_sf"/>
</dbReference>
<dbReference type="PANTHER" id="PTHR43861:SF6">
    <property type="entry name" value="METHYLTRANSFERASE TYPE 11"/>
    <property type="match status" value="1"/>
</dbReference>
<reference evidence="1 2" key="1">
    <citation type="journal article" date="2016" name="Nat. Commun.">
        <title>Thousands of microbial genomes shed light on interconnected biogeochemical processes in an aquifer system.</title>
        <authorList>
            <person name="Anantharaman K."/>
            <person name="Brown C.T."/>
            <person name="Hug L.A."/>
            <person name="Sharon I."/>
            <person name="Castelle C.J."/>
            <person name="Probst A.J."/>
            <person name="Thomas B.C."/>
            <person name="Singh A."/>
            <person name="Wilkins M.J."/>
            <person name="Karaoz U."/>
            <person name="Brodie E.L."/>
            <person name="Williams K.H."/>
            <person name="Hubbard S.S."/>
            <person name="Banfield J.F."/>
        </authorList>
    </citation>
    <scope>NUCLEOTIDE SEQUENCE [LARGE SCALE GENOMIC DNA]</scope>
</reference>
<protein>
    <recommendedName>
        <fullName evidence="3">Methyltransferase domain-containing protein</fullName>
    </recommendedName>
</protein>
<comment type="caution">
    <text evidence="1">The sequence shown here is derived from an EMBL/GenBank/DDBJ whole genome shotgun (WGS) entry which is preliminary data.</text>
</comment>
<dbReference type="AlphaFoldDB" id="A0A1G2TY07"/>
<dbReference type="PANTHER" id="PTHR43861">
    <property type="entry name" value="TRANS-ACONITATE 2-METHYLTRANSFERASE-RELATED"/>
    <property type="match status" value="1"/>
</dbReference>
<dbReference type="SUPFAM" id="SSF53335">
    <property type="entry name" value="S-adenosyl-L-methionine-dependent methyltransferases"/>
    <property type="match status" value="1"/>
</dbReference>
<dbReference type="Gene3D" id="3.40.50.150">
    <property type="entry name" value="Vaccinia Virus protein VP39"/>
    <property type="match status" value="1"/>
</dbReference>
<evidence type="ECO:0000313" key="2">
    <source>
        <dbReference type="Proteomes" id="UP000178404"/>
    </source>
</evidence>
<dbReference type="EMBL" id="MHWA01000006">
    <property type="protein sequence ID" value="OHB02167.1"/>
    <property type="molecule type" value="Genomic_DNA"/>
</dbReference>
<accession>A0A1G2TY07</accession>
<proteinExistence type="predicted"/>
<dbReference type="Proteomes" id="UP000178404">
    <property type="component" value="Unassembled WGS sequence"/>
</dbReference>
<dbReference type="CDD" id="cd02440">
    <property type="entry name" value="AdoMet_MTases"/>
    <property type="match status" value="1"/>
</dbReference>
<sequence>MKKLAKKEYWDSIYKDMGNRNKKHSYFLSFRNWLKKHTRDYSNFLMWEVLLPKYLPENSNLKIIEIGCAPGKYLINFNRQFGFESYGVEYSEKGVETTRKNFLKEKLNPENIIKADFFDNEFQANNKEKYDIVFSRGFIEHFDNVKDVVNNHLNLIKSGGYIIISIPNLSGINKTLSKILNIDSFLLHNTSIMNKEKFIDLFSENKVEKLYGDYVGVFSFGLFNTNKKWKYYLYRLLLLIQRPFDFVLRLVFRDNMMKNNNTSPYLLFIGQKK</sequence>
<dbReference type="Pfam" id="PF13489">
    <property type="entry name" value="Methyltransf_23"/>
    <property type="match status" value="1"/>
</dbReference>